<dbReference type="InterPro" id="IPR036396">
    <property type="entry name" value="Cyt_P450_sf"/>
</dbReference>
<gene>
    <name evidence="8" type="ORF">EV702DRAFT_1085881</name>
</gene>
<keyword evidence="3 6" id="KW-0479">Metal-binding</keyword>
<dbReference type="OrthoDB" id="1844152at2759"/>
<dbReference type="SUPFAM" id="SSF48264">
    <property type="entry name" value="Cytochrome P450"/>
    <property type="match status" value="1"/>
</dbReference>
<keyword evidence="9" id="KW-1185">Reference proteome</keyword>
<evidence type="ECO:0000256" key="5">
    <source>
        <dbReference type="ARBA" id="ARBA00023004"/>
    </source>
</evidence>
<dbReference type="Proteomes" id="UP000714275">
    <property type="component" value="Unassembled WGS sequence"/>
</dbReference>
<reference evidence="8" key="1">
    <citation type="journal article" date="2020" name="New Phytol.">
        <title>Comparative genomics reveals dynamic genome evolution in host specialist ectomycorrhizal fungi.</title>
        <authorList>
            <person name="Lofgren L.A."/>
            <person name="Nguyen N.H."/>
            <person name="Vilgalys R."/>
            <person name="Ruytinx J."/>
            <person name="Liao H.L."/>
            <person name="Branco S."/>
            <person name="Kuo A."/>
            <person name="LaButti K."/>
            <person name="Lipzen A."/>
            <person name="Andreopoulos W."/>
            <person name="Pangilinan J."/>
            <person name="Riley R."/>
            <person name="Hundley H."/>
            <person name="Na H."/>
            <person name="Barry K."/>
            <person name="Grigoriev I.V."/>
            <person name="Stajich J.E."/>
            <person name="Kennedy P.G."/>
        </authorList>
    </citation>
    <scope>NUCLEOTIDE SEQUENCE</scope>
    <source>
        <strain evidence="8">DOB743</strain>
    </source>
</reference>
<evidence type="ECO:0000256" key="4">
    <source>
        <dbReference type="ARBA" id="ARBA00023002"/>
    </source>
</evidence>
<protein>
    <submittedName>
        <fullName evidence="8">Cytochrome P450</fullName>
    </submittedName>
</protein>
<keyword evidence="5 6" id="KW-0408">Iron</keyword>
<name>A0A9P7A0U3_9AGAM</name>
<evidence type="ECO:0000256" key="6">
    <source>
        <dbReference type="PIRSR" id="PIRSR602401-1"/>
    </source>
</evidence>
<comment type="caution">
    <text evidence="8">The sequence shown here is derived from an EMBL/GenBank/DDBJ whole genome shotgun (WGS) entry which is preliminary data.</text>
</comment>
<dbReference type="GO" id="GO:0004497">
    <property type="term" value="F:monooxygenase activity"/>
    <property type="evidence" value="ECO:0007669"/>
    <property type="project" value="UniProtKB-KW"/>
</dbReference>
<keyword evidence="4 7" id="KW-0560">Oxidoreductase</keyword>
<evidence type="ECO:0000256" key="3">
    <source>
        <dbReference type="ARBA" id="ARBA00022723"/>
    </source>
</evidence>
<feature type="binding site" description="axial binding residue" evidence="6">
    <location>
        <position position="379"/>
    </location>
    <ligand>
        <name>heme</name>
        <dbReference type="ChEBI" id="CHEBI:30413"/>
    </ligand>
    <ligandPart>
        <name>Fe</name>
        <dbReference type="ChEBI" id="CHEBI:18248"/>
    </ligandPart>
</feature>
<dbReference type="PROSITE" id="PS00086">
    <property type="entry name" value="CYTOCHROME_P450"/>
    <property type="match status" value="1"/>
</dbReference>
<keyword evidence="6 7" id="KW-0349">Heme</keyword>
<sequence length="441" mass="49675">MLRWTVVFSDPQHMLEIANAAEGDLSFREAMKDVRPSSSLQITTIDTALEIMGVDDTLDINVGSPDHDLLAELLKSHIARNATKICGEVQDELLTSLENVLGNESDDWTSIPALGTVSRIMVQTWQRFFVGYPLCRNSEWCSLVAKIHKDVAILSVIRRLVPSWTFPFFVRMASNLDANVDRATMLSGPAVEACISEADEYSVPKQQRIDFLARLVRRSAGEDSLLRNLMTRLLGFTIAVASTPSNTFTHALYHLATDPEVAQALRDEVDSIVQRDGWNIQSVAKMSKIDSFLRESARINGVSSLGFFRQAMRDFTFSDGTLLPKGCFIAVSLPPFHRDSTVYEAPDEFRPFRFSDNLEHGMTTITPQWLFFGYGKHVCPGRFLITYQLKVMFAYMVSAYDIRIGDEWTSRPPNFIFGEGIVPNLSAHVLYRRRQPTNDAL</sequence>
<organism evidence="8 9">
    <name type="scientific">Suillus placidus</name>
    <dbReference type="NCBI Taxonomy" id="48579"/>
    <lineage>
        <taxon>Eukaryota</taxon>
        <taxon>Fungi</taxon>
        <taxon>Dikarya</taxon>
        <taxon>Basidiomycota</taxon>
        <taxon>Agaricomycotina</taxon>
        <taxon>Agaricomycetes</taxon>
        <taxon>Agaricomycetidae</taxon>
        <taxon>Boletales</taxon>
        <taxon>Suillineae</taxon>
        <taxon>Suillaceae</taxon>
        <taxon>Suillus</taxon>
    </lineage>
</organism>
<dbReference type="GO" id="GO:0020037">
    <property type="term" value="F:heme binding"/>
    <property type="evidence" value="ECO:0007669"/>
    <property type="project" value="InterPro"/>
</dbReference>
<evidence type="ECO:0000256" key="7">
    <source>
        <dbReference type="RuleBase" id="RU000461"/>
    </source>
</evidence>
<evidence type="ECO:0000256" key="2">
    <source>
        <dbReference type="ARBA" id="ARBA00010617"/>
    </source>
</evidence>
<proteinExistence type="inferred from homology"/>
<dbReference type="GO" id="GO:0005506">
    <property type="term" value="F:iron ion binding"/>
    <property type="evidence" value="ECO:0007669"/>
    <property type="project" value="InterPro"/>
</dbReference>
<dbReference type="PANTHER" id="PTHR46206">
    <property type="entry name" value="CYTOCHROME P450"/>
    <property type="match status" value="1"/>
</dbReference>
<keyword evidence="7" id="KW-0503">Monooxygenase</keyword>
<dbReference type="GO" id="GO:0016705">
    <property type="term" value="F:oxidoreductase activity, acting on paired donors, with incorporation or reduction of molecular oxygen"/>
    <property type="evidence" value="ECO:0007669"/>
    <property type="project" value="InterPro"/>
</dbReference>
<dbReference type="AlphaFoldDB" id="A0A9P7A0U3"/>
<dbReference type="CDD" id="cd11041">
    <property type="entry name" value="CYP503A1-like"/>
    <property type="match status" value="1"/>
</dbReference>
<dbReference type="Gene3D" id="1.10.630.10">
    <property type="entry name" value="Cytochrome P450"/>
    <property type="match status" value="1"/>
</dbReference>
<evidence type="ECO:0000256" key="1">
    <source>
        <dbReference type="ARBA" id="ARBA00001971"/>
    </source>
</evidence>
<accession>A0A9P7A0U3</accession>
<dbReference type="InterPro" id="IPR001128">
    <property type="entry name" value="Cyt_P450"/>
</dbReference>
<dbReference type="PRINTS" id="PR00463">
    <property type="entry name" value="EP450I"/>
</dbReference>
<dbReference type="InterPro" id="IPR002401">
    <property type="entry name" value="Cyt_P450_E_grp-I"/>
</dbReference>
<dbReference type="Pfam" id="PF00067">
    <property type="entry name" value="p450"/>
    <property type="match status" value="1"/>
</dbReference>
<evidence type="ECO:0000313" key="9">
    <source>
        <dbReference type="Proteomes" id="UP000714275"/>
    </source>
</evidence>
<comment type="cofactor">
    <cofactor evidence="1 6">
        <name>heme</name>
        <dbReference type="ChEBI" id="CHEBI:30413"/>
    </cofactor>
</comment>
<comment type="similarity">
    <text evidence="2 7">Belongs to the cytochrome P450 family.</text>
</comment>
<dbReference type="InterPro" id="IPR017972">
    <property type="entry name" value="Cyt_P450_CS"/>
</dbReference>
<evidence type="ECO:0000313" key="8">
    <source>
        <dbReference type="EMBL" id="KAG1779675.1"/>
    </source>
</evidence>
<dbReference type="EMBL" id="JABBWD010000011">
    <property type="protein sequence ID" value="KAG1779675.1"/>
    <property type="molecule type" value="Genomic_DNA"/>
</dbReference>